<protein>
    <recommendedName>
        <fullName evidence="1">Reverse transcriptase domain-containing protein</fullName>
    </recommendedName>
</protein>
<evidence type="ECO:0000313" key="2">
    <source>
        <dbReference type="EnsemblPlants" id="cds.evm.model.08.1587"/>
    </source>
</evidence>
<keyword evidence="3" id="KW-1185">Reference proteome</keyword>
<reference evidence="2" key="2">
    <citation type="submission" date="2021-03" db="UniProtKB">
        <authorList>
            <consortium name="EnsemblPlants"/>
        </authorList>
    </citation>
    <scope>IDENTIFICATION</scope>
</reference>
<dbReference type="Proteomes" id="UP000596661">
    <property type="component" value="Chromosome 8"/>
</dbReference>
<dbReference type="AlphaFoldDB" id="A0A803Q958"/>
<dbReference type="OMA" id="NCARTSV"/>
<sequence length="197" mass="21902">MLQMGFDDHRWVKLIMACVTSVRYSIFHDGHVMGPITPSRGICQGDLLSTYLFIICAEGFSALISRFERERLLQGCRVAQGAPIVSHMLFADDSYVFCQAHNGAAGSVLSLLRQFENALGQQINLAKSSVFFSHNVHDHLRTSICSILHIPEALENSIYLGLPNIIGRSKKAILGFLKNKILNRINSWTRKLLSSAG</sequence>
<evidence type="ECO:0000259" key="1">
    <source>
        <dbReference type="Pfam" id="PF00078"/>
    </source>
</evidence>
<accession>A0A803Q958</accession>
<dbReference type="Gramene" id="evm.model.08.1587">
    <property type="protein sequence ID" value="cds.evm.model.08.1587"/>
    <property type="gene ID" value="evm.TU.08.1587"/>
</dbReference>
<proteinExistence type="predicted"/>
<dbReference type="EnsemblPlants" id="evm.model.08.1587">
    <property type="protein sequence ID" value="cds.evm.model.08.1587"/>
    <property type="gene ID" value="evm.TU.08.1587"/>
</dbReference>
<name>A0A803Q958_CANSA</name>
<dbReference type="PANTHER" id="PTHR33116:SF86">
    <property type="entry name" value="REVERSE TRANSCRIPTASE DOMAIN-CONTAINING PROTEIN"/>
    <property type="match status" value="1"/>
</dbReference>
<organism evidence="2 3">
    <name type="scientific">Cannabis sativa</name>
    <name type="common">Hemp</name>
    <name type="synonym">Marijuana</name>
    <dbReference type="NCBI Taxonomy" id="3483"/>
    <lineage>
        <taxon>Eukaryota</taxon>
        <taxon>Viridiplantae</taxon>
        <taxon>Streptophyta</taxon>
        <taxon>Embryophyta</taxon>
        <taxon>Tracheophyta</taxon>
        <taxon>Spermatophyta</taxon>
        <taxon>Magnoliopsida</taxon>
        <taxon>eudicotyledons</taxon>
        <taxon>Gunneridae</taxon>
        <taxon>Pentapetalae</taxon>
        <taxon>rosids</taxon>
        <taxon>fabids</taxon>
        <taxon>Rosales</taxon>
        <taxon>Cannabaceae</taxon>
        <taxon>Cannabis</taxon>
    </lineage>
</organism>
<reference evidence="2" key="1">
    <citation type="submission" date="2018-11" db="EMBL/GenBank/DDBJ databases">
        <authorList>
            <person name="Grassa J C."/>
        </authorList>
    </citation>
    <scope>NUCLEOTIDE SEQUENCE [LARGE SCALE GENOMIC DNA]</scope>
</reference>
<dbReference type="Pfam" id="PF00078">
    <property type="entry name" value="RVT_1"/>
    <property type="match status" value="1"/>
</dbReference>
<dbReference type="InterPro" id="IPR000477">
    <property type="entry name" value="RT_dom"/>
</dbReference>
<dbReference type="PANTHER" id="PTHR33116">
    <property type="entry name" value="REVERSE TRANSCRIPTASE ZINC-BINDING DOMAIN-CONTAINING PROTEIN-RELATED-RELATED"/>
    <property type="match status" value="1"/>
</dbReference>
<evidence type="ECO:0000313" key="3">
    <source>
        <dbReference type="Proteomes" id="UP000596661"/>
    </source>
</evidence>
<feature type="domain" description="Reverse transcriptase" evidence="1">
    <location>
        <begin position="6"/>
        <end position="132"/>
    </location>
</feature>
<dbReference type="EMBL" id="UZAU01000714">
    <property type="status" value="NOT_ANNOTATED_CDS"/>
    <property type="molecule type" value="Genomic_DNA"/>
</dbReference>